<evidence type="ECO:0000313" key="3">
    <source>
        <dbReference type="Proteomes" id="UP000266723"/>
    </source>
</evidence>
<dbReference type="Proteomes" id="UP000266723">
    <property type="component" value="Unassembled WGS sequence"/>
</dbReference>
<keyword evidence="3" id="KW-1185">Reference proteome</keyword>
<dbReference type="EMBL" id="QGKV02000297">
    <property type="protein sequence ID" value="KAF3605478.1"/>
    <property type="molecule type" value="Genomic_DNA"/>
</dbReference>
<evidence type="ECO:0000256" key="1">
    <source>
        <dbReference type="SAM" id="Phobius"/>
    </source>
</evidence>
<comment type="caution">
    <text evidence="2">The sequence shown here is derived from an EMBL/GenBank/DDBJ whole genome shotgun (WGS) entry which is preliminary data.</text>
</comment>
<keyword evidence="1" id="KW-0472">Membrane</keyword>
<feature type="transmembrane region" description="Helical" evidence="1">
    <location>
        <begin position="101"/>
        <end position="126"/>
    </location>
</feature>
<keyword evidence="1" id="KW-0812">Transmembrane</keyword>
<reference evidence="2 3" key="1">
    <citation type="journal article" date="2020" name="BMC Genomics">
        <title>Intraspecific diversification of the crop wild relative Brassica cretica Lam. using demographic model selection.</title>
        <authorList>
            <person name="Kioukis A."/>
            <person name="Michalopoulou V.A."/>
            <person name="Briers L."/>
            <person name="Pirintsos S."/>
            <person name="Studholme D.J."/>
            <person name="Pavlidis P."/>
            <person name="Sarris P.F."/>
        </authorList>
    </citation>
    <scope>NUCLEOTIDE SEQUENCE [LARGE SCALE GENOMIC DNA]</scope>
    <source>
        <strain evidence="3">cv. PFS-1207/04</strain>
    </source>
</reference>
<sequence>MSRWLKRCGDYFCRRTLRIPTAGNLGLTQDCGGSSSSHSGKLMVPENGSQEAVNFSNVLAKRSDLGTSLWEVAPGSFSTQTRATLGCRCGDLALELERLRVVALGVLLLVTTVALLWSPLVFVVLFSGVVFPNPRSDGDGCLSLVGVFSFFVDPQSPVNDSVLSFALSLNAAAFLDPLFVHIWSILGSALRTLGISWFWFCLPLYLAFGGGSKASEWRCGLSLIDGWRMNEDGTGLAGCVSLSRSIGGSKWGDGRHNDLWKGSLIRNRDVSPCSLSGGDFPGMHMVWPDMESIRFGSSQIEEVGNIP</sequence>
<gene>
    <name evidence="2" type="ORF">DY000_02047896</name>
</gene>
<feature type="transmembrane region" description="Helical" evidence="1">
    <location>
        <begin position="182"/>
        <end position="208"/>
    </location>
</feature>
<organism evidence="2 3">
    <name type="scientific">Brassica cretica</name>
    <name type="common">Mustard</name>
    <dbReference type="NCBI Taxonomy" id="69181"/>
    <lineage>
        <taxon>Eukaryota</taxon>
        <taxon>Viridiplantae</taxon>
        <taxon>Streptophyta</taxon>
        <taxon>Embryophyta</taxon>
        <taxon>Tracheophyta</taxon>
        <taxon>Spermatophyta</taxon>
        <taxon>Magnoliopsida</taxon>
        <taxon>eudicotyledons</taxon>
        <taxon>Gunneridae</taxon>
        <taxon>Pentapetalae</taxon>
        <taxon>rosids</taxon>
        <taxon>malvids</taxon>
        <taxon>Brassicales</taxon>
        <taxon>Brassicaceae</taxon>
        <taxon>Brassiceae</taxon>
        <taxon>Brassica</taxon>
    </lineage>
</organism>
<keyword evidence="1" id="KW-1133">Transmembrane helix</keyword>
<accession>A0ABQ7EQQ1</accession>
<proteinExistence type="predicted"/>
<evidence type="ECO:0000313" key="2">
    <source>
        <dbReference type="EMBL" id="KAF3605478.1"/>
    </source>
</evidence>
<name>A0ABQ7EQQ1_BRACR</name>
<protein>
    <submittedName>
        <fullName evidence="2">Uncharacterized protein</fullName>
    </submittedName>
</protein>